<protein>
    <submittedName>
        <fullName evidence="1">Uncharacterized protein</fullName>
    </submittedName>
</protein>
<evidence type="ECO:0000313" key="2">
    <source>
        <dbReference type="Proteomes" id="UP001430953"/>
    </source>
</evidence>
<reference evidence="1 2" key="1">
    <citation type="submission" date="2023-03" db="EMBL/GenBank/DDBJ databases">
        <title>High recombination rates correlate with genetic variation in Cardiocondyla obscurior ants.</title>
        <authorList>
            <person name="Errbii M."/>
        </authorList>
    </citation>
    <scope>NUCLEOTIDE SEQUENCE [LARGE SCALE GENOMIC DNA]</scope>
    <source>
        <strain evidence="1">Alpha-2009</strain>
        <tissue evidence="1">Whole body</tissue>
    </source>
</reference>
<comment type="caution">
    <text evidence="1">The sequence shown here is derived from an EMBL/GenBank/DDBJ whole genome shotgun (WGS) entry which is preliminary data.</text>
</comment>
<proteinExistence type="predicted"/>
<dbReference type="EMBL" id="JADYXP020000013">
    <property type="protein sequence ID" value="KAL0112114.1"/>
    <property type="molecule type" value="Genomic_DNA"/>
</dbReference>
<gene>
    <name evidence="1" type="ORF">PUN28_013386</name>
</gene>
<dbReference type="Proteomes" id="UP001430953">
    <property type="component" value="Unassembled WGS sequence"/>
</dbReference>
<dbReference type="AlphaFoldDB" id="A0AAW2FAW3"/>
<accession>A0AAW2FAW3</accession>
<name>A0AAW2FAW3_9HYME</name>
<keyword evidence="2" id="KW-1185">Reference proteome</keyword>
<evidence type="ECO:0000313" key="1">
    <source>
        <dbReference type="EMBL" id="KAL0112114.1"/>
    </source>
</evidence>
<sequence>MLGGRYEAIEGSLQDTQERWVITRATDHYPDGAAEPPGHRVVLAGAKINRLGYVATVSAQRGLMITSDTFLRDKTP</sequence>
<organism evidence="1 2">
    <name type="scientific">Cardiocondyla obscurior</name>
    <dbReference type="NCBI Taxonomy" id="286306"/>
    <lineage>
        <taxon>Eukaryota</taxon>
        <taxon>Metazoa</taxon>
        <taxon>Ecdysozoa</taxon>
        <taxon>Arthropoda</taxon>
        <taxon>Hexapoda</taxon>
        <taxon>Insecta</taxon>
        <taxon>Pterygota</taxon>
        <taxon>Neoptera</taxon>
        <taxon>Endopterygota</taxon>
        <taxon>Hymenoptera</taxon>
        <taxon>Apocrita</taxon>
        <taxon>Aculeata</taxon>
        <taxon>Formicoidea</taxon>
        <taxon>Formicidae</taxon>
        <taxon>Myrmicinae</taxon>
        <taxon>Cardiocondyla</taxon>
    </lineage>
</organism>